<gene>
    <name evidence="2" type="primary">omp18</name>
</gene>
<proteinExistence type="predicted"/>
<dbReference type="EMBL" id="EF116932">
    <property type="protein sequence ID" value="ABO36248.1"/>
    <property type="molecule type" value="Genomic_DNA"/>
</dbReference>
<reference evidence="2" key="1">
    <citation type="journal article" date="2008" name="Clin. Vaccine Immunol.">
        <title>Identification of 19 polymorphic major outer membrane protein genes and their immunogenic peptides in Ehrlichia ewingii for use in a serodiagnostic assay.</title>
        <authorList>
            <person name="Zhang C."/>
            <person name="Xiong Q."/>
            <person name="Kikuchi T."/>
            <person name="Rikihisa Y."/>
        </authorList>
    </citation>
    <scope>NUCLEOTIDE SEQUENCE</scope>
</reference>
<keyword evidence="1" id="KW-0812">Transmembrane</keyword>
<feature type="transmembrane region" description="Helical" evidence="1">
    <location>
        <begin position="145"/>
        <end position="165"/>
    </location>
</feature>
<keyword evidence="1" id="KW-0472">Membrane</keyword>
<dbReference type="AlphaFoldDB" id="B1N6B1"/>
<organism evidence="2">
    <name type="scientific">Ehrlichia ewingii</name>
    <dbReference type="NCBI Taxonomy" id="947"/>
    <lineage>
        <taxon>Bacteria</taxon>
        <taxon>Pseudomonadati</taxon>
        <taxon>Pseudomonadota</taxon>
        <taxon>Alphaproteobacteria</taxon>
        <taxon>Rickettsiales</taxon>
        <taxon>Anaplasmataceae</taxon>
        <taxon>Ehrlichia</taxon>
    </lineage>
</organism>
<keyword evidence="1" id="KW-1133">Transmembrane helix</keyword>
<evidence type="ECO:0000313" key="2">
    <source>
        <dbReference type="EMBL" id="ABO36248.1"/>
    </source>
</evidence>
<protein>
    <submittedName>
        <fullName evidence="2">Omp-1-8</fullName>
    </submittedName>
</protein>
<sequence length="243" mass="28357">MSCEKKFCYSKKHIIFFITTVSSVQSFSASLNNAEDHKDFYLYVILYISYNFFCIIRLITVKDSHFFSINTSSYNLCLEKHKNDISFSKILGVFTKTIHSYNIGDSHERFNAENLRNSLTEDKYLTSEQEVNDYNIISAIKNSGLYLLIEILFNIYYIIIGRNFITSFDILCIKSTNQTELSINLLSKANLPINRFYYRIKDNQHENSKIHYAIILSNNKYLQNSLGDTKTNTYGVRSNFNNT</sequence>
<accession>B1N6B1</accession>
<feature type="transmembrane region" description="Helical" evidence="1">
    <location>
        <begin position="40"/>
        <end position="59"/>
    </location>
</feature>
<evidence type="ECO:0000256" key="1">
    <source>
        <dbReference type="SAM" id="Phobius"/>
    </source>
</evidence>
<feature type="transmembrane region" description="Helical" evidence="1">
    <location>
        <begin position="14"/>
        <end position="34"/>
    </location>
</feature>
<name>B1N6B1_9RICK</name>